<reference evidence="1 2" key="1">
    <citation type="journal article" date="2023" name="Mol. Phylogenet. Evol.">
        <title>Genome-scale phylogeny and comparative genomics of the fungal order Sordariales.</title>
        <authorList>
            <person name="Hensen N."/>
            <person name="Bonometti L."/>
            <person name="Westerberg I."/>
            <person name="Brannstrom I.O."/>
            <person name="Guillou S."/>
            <person name="Cros-Aarteil S."/>
            <person name="Calhoun S."/>
            <person name="Haridas S."/>
            <person name="Kuo A."/>
            <person name="Mondo S."/>
            <person name="Pangilinan J."/>
            <person name="Riley R."/>
            <person name="LaButti K."/>
            <person name="Andreopoulos B."/>
            <person name="Lipzen A."/>
            <person name="Chen C."/>
            <person name="Yan M."/>
            <person name="Daum C."/>
            <person name="Ng V."/>
            <person name="Clum A."/>
            <person name="Steindorff A."/>
            <person name="Ohm R.A."/>
            <person name="Martin F."/>
            <person name="Silar P."/>
            <person name="Natvig D.O."/>
            <person name="Lalanne C."/>
            <person name="Gautier V."/>
            <person name="Ament-Velasquez S.L."/>
            <person name="Kruys A."/>
            <person name="Hutchinson M.I."/>
            <person name="Powell A.J."/>
            <person name="Barry K."/>
            <person name="Miller A.N."/>
            <person name="Grigoriev I.V."/>
            <person name="Debuchy R."/>
            <person name="Gladieux P."/>
            <person name="Hiltunen Thoren M."/>
            <person name="Johannesson H."/>
        </authorList>
    </citation>
    <scope>NUCLEOTIDE SEQUENCE [LARGE SCALE GENOMIC DNA]</scope>
    <source>
        <strain evidence="1 2">FGSC 10403</strain>
    </source>
</reference>
<protein>
    <submittedName>
        <fullName evidence="1">Uncharacterized protein</fullName>
    </submittedName>
</protein>
<gene>
    <name evidence="1" type="ORF">B0T23DRAFT_170766</name>
</gene>
<dbReference type="EMBL" id="JAULSX010000005">
    <property type="protein sequence ID" value="KAK3490817.1"/>
    <property type="molecule type" value="Genomic_DNA"/>
</dbReference>
<sequence length="131" mass="14716">MCLEGQRLSDQTSTSRCQNCLFTRMSRSTPTCIDVTEPFGPWTTYTMYLALARSLTHPGKPPLLTGVETFLLRVSRKQHWNCQLMDGLITDEPACTICSLARPRHSTLIINVRGTFGVAWRVGWSTQPTPV</sequence>
<dbReference type="RefSeq" id="XP_062692000.1">
    <property type="nucleotide sequence ID" value="XM_062832907.1"/>
</dbReference>
<dbReference type="Proteomes" id="UP001285908">
    <property type="component" value="Unassembled WGS sequence"/>
</dbReference>
<organism evidence="1 2">
    <name type="scientific">Neurospora hispaniola</name>
    <dbReference type="NCBI Taxonomy" id="588809"/>
    <lineage>
        <taxon>Eukaryota</taxon>
        <taxon>Fungi</taxon>
        <taxon>Dikarya</taxon>
        <taxon>Ascomycota</taxon>
        <taxon>Pezizomycotina</taxon>
        <taxon>Sordariomycetes</taxon>
        <taxon>Sordariomycetidae</taxon>
        <taxon>Sordariales</taxon>
        <taxon>Sordariaceae</taxon>
        <taxon>Neurospora</taxon>
    </lineage>
</organism>
<keyword evidence="2" id="KW-1185">Reference proteome</keyword>
<name>A0AAJ0I5U6_9PEZI</name>
<evidence type="ECO:0000313" key="2">
    <source>
        <dbReference type="Proteomes" id="UP001285908"/>
    </source>
</evidence>
<dbReference type="AlphaFoldDB" id="A0AAJ0I5U6"/>
<evidence type="ECO:0000313" key="1">
    <source>
        <dbReference type="EMBL" id="KAK3490817.1"/>
    </source>
</evidence>
<comment type="caution">
    <text evidence="1">The sequence shown here is derived from an EMBL/GenBank/DDBJ whole genome shotgun (WGS) entry which is preliminary data.</text>
</comment>
<accession>A0AAJ0I5U6</accession>
<dbReference type="GeneID" id="87870529"/>
<proteinExistence type="predicted"/>